<feature type="transmembrane region" description="Helical" evidence="8">
    <location>
        <begin position="269"/>
        <end position="287"/>
    </location>
</feature>
<evidence type="ECO:0000256" key="7">
    <source>
        <dbReference type="ARBA" id="ARBA00023177"/>
    </source>
</evidence>
<dbReference type="OrthoDB" id="9814202at2"/>
<keyword evidence="5 8" id="KW-1133">Transmembrane helix</keyword>
<evidence type="ECO:0000313" key="10">
    <source>
        <dbReference type="EMBL" id="EKS33938.1"/>
    </source>
</evidence>
<comment type="caution">
    <text evidence="10">The sequence shown here is derived from an EMBL/GenBank/DDBJ whole genome shotgun (WGS) entry which is preliminary data.</text>
</comment>
<dbReference type="InterPro" id="IPR002229">
    <property type="entry name" value="RhesusRHD"/>
</dbReference>
<dbReference type="Gene3D" id="1.10.3430.10">
    <property type="entry name" value="Ammonium transporter AmtB like domains"/>
    <property type="match status" value="1"/>
</dbReference>
<dbReference type="NCBIfam" id="TIGR00836">
    <property type="entry name" value="amt"/>
    <property type="match status" value="1"/>
</dbReference>
<evidence type="ECO:0000256" key="4">
    <source>
        <dbReference type="ARBA" id="ARBA00022692"/>
    </source>
</evidence>
<comment type="subcellular location">
    <subcellularLocation>
        <location evidence="8">Cell membrane</location>
        <topology evidence="8">Multi-pass membrane protein</topology>
    </subcellularLocation>
    <subcellularLocation>
        <location evidence="1">Membrane</location>
        <topology evidence="1">Multi-pass membrane protein</topology>
    </subcellularLocation>
</comment>
<feature type="transmembrane region" description="Helical" evidence="8">
    <location>
        <begin position="109"/>
        <end position="127"/>
    </location>
</feature>
<dbReference type="InterPro" id="IPR029020">
    <property type="entry name" value="Ammonium/urea_transptr"/>
</dbReference>
<sequence length="414" mass="43616">MLATPALAQDTKIDAADTAWMITSTALVLMMTIPGLALFYAGMVRKKNVLATMAQSLIAVALISILWVMYGYSLVFAGDGAWLGSLDRILLSGMTMDGVNSAAKTIPEALFTLYQMTFAVITVALVAGSVADRMRFSSYVLFSIGWFTFVYIPLAHWVWGGGFLAQAGVLDFAGGLVVHLSAGTAGLVAALVMGRRRGYGTENLSPYDLSLAVIGTGLLWVGWFGFNGGSALQANSRAVMAIFSTHLAACAGALTWTAIEWATRRKPSVLGMISGAVAGLGTITPASGFVEPWHGIVIGIIAGAVCYWACTSLKHRFSYDDTLDVFGIHGIGGLLGTLMTGIFATAAIGGTSGLLEGNPKLLLTQIYGVAVVFVWTGGMTFILLKAVDMLSGLRVSHEHEVEGLDITQHGEALQ</sequence>
<feature type="transmembrane region" description="Helical" evidence="8">
    <location>
        <begin position="139"/>
        <end position="160"/>
    </location>
</feature>
<evidence type="ECO:0000256" key="5">
    <source>
        <dbReference type="ARBA" id="ARBA00022989"/>
    </source>
</evidence>
<dbReference type="RefSeq" id="WP_002713928.1">
    <property type="nucleotide sequence ID" value="NZ_KB375281.1"/>
</dbReference>
<evidence type="ECO:0000259" key="9">
    <source>
        <dbReference type="Pfam" id="PF00909"/>
    </source>
</evidence>
<evidence type="ECO:0000256" key="3">
    <source>
        <dbReference type="ARBA" id="ARBA00022448"/>
    </source>
</evidence>
<evidence type="ECO:0000256" key="1">
    <source>
        <dbReference type="ARBA" id="ARBA00004141"/>
    </source>
</evidence>
<feature type="transmembrane region" description="Helical" evidence="8">
    <location>
        <begin position="361"/>
        <end position="384"/>
    </location>
</feature>
<dbReference type="InterPro" id="IPR001905">
    <property type="entry name" value="Ammonium_transpt"/>
</dbReference>
<dbReference type="PATRIC" id="fig|883079.3.peg.3121"/>
<dbReference type="GO" id="GO:0005886">
    <property type="term" value="C:plasma membrane"/>
    <property type="evidence" value="ECO:0007669"/>
    <property type="project" value="UniProtKB-SubCell"/>
</dbReference>
<feature type="transmembrane region" description="Helical" evidence="8">
    <location>
        <begin position="49"/>
        <end position="70"/>
    </location>
</feature>
<dbReference type="PANTHER" id="PTHR43029:SF10">
    <property type="entry name" value="AMMONIUM TRANSPORTER MEP2"/>
    <property type="match status" value="1"/>
</dbReference>
<evidence type="ECO:0000256" key="6">
    <source>
        <dbReference type="ARBA" id="ARBA00023136"/>
    </source>
</evidence>
<feature type="transmembrane region" description="Helical" evidence="8">
    <location>
        <begin position="206"/>
        <end position="226"/>
    </location>
</feature>
<name>K8P680_9BRAD</name>
<dbReference type="InterPro" id="IPR024041">
    <property type="entry name" value="NH4_transpt_AmtB-like_dom"/>
</dbReference>
<dbReference type="AlphaFoldDB" id="K8P680"/>
<accession>K8P680</accession>
<keyword evidence="7 8" id="KW-0924">Ammonia transport</keyword>
<keyword evidence="6 8" id="KW-0472">Membrane</keyword>
<feature type="domain" description="Ammonium transporter AmtB-like" evidence="9">
    <location>
        <begin position="19"/>
        <end position="412"/>
    </location>
</feature>
<comment type="similarity">
    <text evidence="2 8">Belongs to the ammonia transporter channel (TC 1.A.11.2) family.</text>
</comment>
<evidence type="ECO:0000313" key="11">
    <source>
        <dbReference type="Proteomes" id="UP000001095"/>
    </source>
</evidence>
<feature type="transmembrane region" description="Helical" evidence="8">
    <location>
        <begin position="238"/>
        <end position="257"/>
    </location>
</feature>
<organism evidence="10 11">
    <name type="scientific">Afipia clevelandensis ATCC 49720</name>
    <dbReference type="NCBI Taxonomy" id="883079"/>
    <lineage>
        <taxon>Bacteria</taxon>
        <taxon>Pseudomonadati</taxon>
        <taxon>Pseudomonadota</taxon>
        <taxon>Alphaproteobacteria</taxon>
        <taxon>Hyphomicrobiales</taxon>
        <taxon>Nitrobacteraceae</taxon>
        <taxon>Afipia</taxon>
    </lineage>
</organism>
<dbReference type="PRINTS" id="PR00342">
    <property type="entry name" value="RHESUSRHD"/>
</dbReference>
<dbReference type="InterPro" id="IPR018047">
    <property type="entry name" value="Ammonium_transpt_CS"/>
</dbReference>
<dbReference type="SUPFAM" id="SSF111352">
    <property type="entry name" value="Ammonium transporter"/>
    <property type="match status" value="1"/>
</dbReference>
<proteinExistence type="inferred from homology"/>
<feature type="transmembrane region" description="Helical" evidence="8">
    <location>
        <begin position="293"/>
        <end position="313"/>
    </location>
</feature>
<dbReference type="Pfam" id="PF00909">
    <property type="entry name" value="Ammonium_transp"/>
    <property type="match status" value="1"/>
</dbReference>
<feature type="transmembrane region" description="Helical" evidence="8">
    <location>
        <begin position="20"/>
        <end position="42"/>
    </location>
</feature>
<dbReference type="EMBL" id="AGWY01000012">
    <property type="protein sequence ID" value="EKS33938.1"/>
    <property type="molecule type" value="Genomic_DNA"/>
</dbReference>
<keyword evidence="4 8" id="KW-0812">Transmembrane</keyword>
<dbReference type="GO" id="GO:0008519">
    <property type="term" value="F:ammonium channel activity"/>
    <property type="evidence" value="ECO:0007669"/>
    <property type="project" value="InterPro"/>
</dbReference>
<evidence type="ECO:0000256" key="2">
    <source>
        <dbReference type="ARBA" id="ARBA00005887"/>
    </source>
</evidence>
<feature type="transmembrane region" description="Helical" evidence="8">
    <location>
        <begin position="325"/>
        <end position="349"/>
    </location>
</feature>
<dbReference type="PANTHER" id="PTHR43029">
    <property type="entry name" value="AMMONIUM TRANSPORTER MEP2"/>
    <property type="match status" value="1"/>
</dbReference>
<gene>
    <name evidence="10" type="ORF">HMPREF9696_03058</name>
</gene>
<evidence type="ECO:0000256" key="8">
    <source>
        <dbReference type="RuleBase" id="RU362002"/>
    </source>
</evidence>
<dbReference type="Proteomes" id="UP000001095">
    <property type="component" value="Unassembled WGS sequence"/>
</dbReference>
<protein>
    <recommendedName>
        <fullName evidence="8">Ammonium transporter</fullName>
    </recommendedName>
</protein>
<feature type="transmembrane region" description="Helical" evidence="8">
    <location>
        <begin position="172"/>
        <end position="194"/>
    </location>
</feature>
<dbReference type="PROSITE" id="PS01219">
    <property type="entry name" value="AMMONIUM_TRANSP"/>
    <property type="match status" value="1"/>
</dbReference>
<keyword evidence="11" id="KW-1185">Reference proteome</keyword>
<dbReference type="HOGENOM" id="CLU_000445_33_0_5"/>
<keyword evidence="3 8" id="KW-0813">Transport</keyword>
<reference evidence="10 11" key="1">
    <citation type="submission" date="2012-04" db="EMBL/GenBank/DDBJ databases">
        <title>The Genome Sequence of Afipia clevelandensis ATCC 49720.</title>
        <authorList>
            <consortium name="The Broad Institute Genome Sequencing Platform"/>
            <person name="Earl A."/>
            <person name="Ward D."/>
            <person name="Feldgarden M."/>
            <person name="Gevers D."/>
            <person name="Huys G."/>
            <person name="Walker B."/>
            <person name="Young S.K."/>
            <person name="Zeng Q."/>
            <person name="Gargeya S."/>
            <person name="Fitzgerald M."/>
            <person name="Haas B."/>
            <person name="Abouelleil A."/>
            <person name="Alvarado L."/>
            <person name="Arachchi H.M."/>
            <person name="Berlin A."/>
            <person name="Chapman S.B."/>
            <person name="Goldberg J."/>
            <person name="Griggs A."/>
            <person name="Gujja S."/>
            <person name="Hansen M."/>
            <person name="Howarth C."/>
            <person name="Imamovic A."/>
            <person name="Larimer J."/>
            <person name="McCowen C."/>
            <person name="Montmayeur A."/>
            <person name="Murphy C."/>
            <person name="Neiman D."/>
            <person name="Pearson M."/>
            <person name="Priest M."/>
            <person name="Roberts A."/>
            <person name="Saif S."/>
            <person name="Shea T."/>
            <person name="Sisk P."/>
            <person name="Sykes S."/>
            <person name="Wortman J."/>
            <person name="Nusbaum C."/>
            <person name="Birren B."/>
        </authorList>
    </citation>
    <scope>NUCLEOTIDE SEQUENCE [LARGE SCALE GENOMIC DNA]</scope>
    <source>
        <strain evidence="10 11">ATCC 49720</strain>
    </source>
</reference>